<keyword evidence="2 7" id="KW-0732">Signal</keyword>
<feature type="region of interest" description="Disordered" evidence="6">
    <location>
        <begin position="271"/>
        <end position="298"/>
    </location>
</feature>
<keyword evidence="5" id="KW-0175">Coiled coil</keyword>
<reference evidence="9 10" key="1">
    <citation type="journal article" date="2019" name="Nat. Ecol. Evol.">
        <title>Megaphylogeny resolves global patterns of mushroom evolution.</title>
        <authorList>
            <person name="Varga T."/>
            <person name="Krizsan K."/>
            <person name="Foldi C."/>
            <person name="Dima B."/>
            <person name="Sanchez-Garcia M."/>
            <person name="Sanchez-Ramirez S."/>
            <person name="Szollosi G.J."/>
            <person name="Szarkandi J.G."/>
            <person name="Papp V."/>
            <person name="Albert L."/>
            <person name="Andreopoulos W."/>
            <person name="Angelini C."/>
            <person name="Antonin V."/>
            <person name="Barry K.W."/>
            <person name="Bougher N.L."/>
            <person name="Buchanan P."/>
            <person name="Buyck B."/>
            <person name="Bense V."/>
            <person name="Catcheside P."/>
            <person name="Chovatia M."/>
            <person name="Cooper J."/>
            <person name="Damon W."/>
            <person name="Desjardin D."/>
            <person name="Finy P."/>
            <person name="Geml J."/>
            <person name="Haridas S."/>
            <person name="Hughes K."/>
            <person name="Justo A."/>
            <person name="Karasinski D."/>
            <person name="Kautmanova I."/>
            <person name="Kiss B."/>
            <person name="Kocsube S."/>
            <person name="Kotiranta H."/>
            <person name="LaButti K.M."/>
            <person name="Lechner B.E."/>
            <person name="Liimatainen K."/>
            <person name="Lipzen A."/>
            <person name="Lukacs Z."/>
            <person name="Mihaltcheva S."/>
            <person name="Morgado L.N."/>
            <person name="Niskanen T."/>
            <person name="Noordeloos M.E."/>
            <person name="Ohm R.A."/>
            <person name="Ortiz-Santana B."/>
            <person name="Ovrebo C."/>
            <person name="Racz N."/>
            <person name="Riley R."/>
            <person name="Savchenko A."/>
            <person name="Shiryaev A."/>
            <person name="Soop K."/>
            <person name="Spirin V."/>
            <person name="Szebenyi C."/>
            <person name="Tomsovsky M."/>
            <person name="Tulloss R.E."/>
            <person name="Uehling J."/>
            <person name="Grigoriev I.V."/>
            <person name="Vagvolgyi C."/>
            <person name="Papp T."/>
            <person name="Martin F.M."/>
            <person name="Miettinen O."/>
            <person name="Hibbett D.S."/>
            <person name="Nagy L.G."/>
        </authorList>
    </citation>
    <scope>NUCLEOTIDE SEQUENCE [LARGE SCALE GENOMIC DNA]</scope>
    <source>
        <strain evidence="9 10">CBS 121175</strain>
    </source>
</reference>
<dbReference type="InterPro" id="IPR009011">
    <property type="entry name" value="Man6P_isomerase_rcpt-bd_dom_sf"/>
</dbReference>
<dbReference type="AlphaFoldDB" id="A0A5C3L768"/>
<dbReference type="EMBL" id="ML210154">
    <property type="protein sequence ID" value="TFK28627.1"/>
    <property type="molecule type" value="Genomic_DNA"/>
</dbReference>
<feature type="domain" description="MRH" evidence="8">
    <location>
        <begin position="433"/>
        <end position="540"/>
    </location>
</feature>
<feature type="coiled-coil region" evidence="5">
    <location>
        <begin position="151"/>
        <end position="192"/>
    </location>
</feature>
<feature type="coiled-coil region" evidence="5">
    <location>
        <begin position="385"/>
        <end position="412"/>
    </location>
</feature>
<gene>
    <name evidence="9" type="ORF">FA15DRAFT_747910</name>
</gene>
<dbReference type="InterPro" id="IPR044865">
    <property type="entry name" value="MRH_dom"/>
</dbReference>
<dbReference type="GO" id="GO:0006491">
    <property type="term" value="P:N-glycan processing"/>
    <property type="evidence" value="ECO:0007669"/>
    <property type="project" value="TreeGrafter"/>
</dbReference>
<proteinExistence type="predicted"/>
<sequence>MVSWLLLLLSLPLSLAASGSRDKLLGVDPALIKKYTPSKSKTWACLDGSKDIPWTSVNDDYCDCLDGSDEPGTSACVNSQFYCQNKGHIGSFIPSSRVNDGLCEPECCDGSDERPGVCPNRCKEIGEVYRLEREAIEKIQRTGAKIRASYIAFAHKEKSRLEDQVKNLDQQIQSKEKELERLQDVAERTESLSQAAIEYKKESPLYKQMLTHNIALKSLQREYKKHVAREQSLGNILDALRTGYNPNYQDMAVLEAVRGWEELAGLPHINDVKKGDSDDVDDDSSSDVPDKEEPEPVDDGLWTADQVEHQIDNVINTDYTALLLEHEEHINANVEDSILFDLPAYLPDSFIPAYESARDAFIGVLQKLKLVRTEDTVSATGVSEAQRAQQALTDARNALIRLSAKKSEVEKDIAEVFSPEAFGVQGQWKQLDNHCIDYNAGDYTYELCLFKEAKQKPNNGGQTFSLGRFDSWNTAEGVEAGTPTFYSKQYYKHGTRCWNGPERSVVVLLTCGTENTVTSVQELEKCEYQFTATTPALCLPLDGNGSREEL</sequence>
<dbReference type="Gene3D" id="2.70.130.10">
    <property type="entry name" value="Mannose-6-phosphate receptor binding domain"/>
    <property type="match status" value="1"/>
</dbReference>
<dbReference type="PROSITE" id="PS51914">
    <property type="entry name" value="MRH"/>
    <property type="match status" value="1"/>
</dbReference>
<evidence type="ECO:0000256" key="5">
    <source>
        <dbReference type="SAM" id="Coils"/>
    </source>
</evidence>
<dbReference type="Proteomes" id="UP000307440">
    <property type="component" value="Unassembled WGS sequence"/>
</dbReference>
<dbReference type="Pfam" id="PF12999">
    <property type="entry name" value="PRKCSH-like"/>
    <property type="match status" value="1"/>
</dbReference>
<dbReference type="InterPro" id="IPR039794">
    <property type="entry name" value="Gtb1-like"/>
</dbReference>
<dbReference type="Pfam" id="PF13015">
    <property type="entry name" value="PRKCSH_1"/>
    <property type="match status" value="1"/>
</dbReference>
<organism evidence="9 10">
    <name type="scientific">Coprinopsis marcescibilis</name>
    <name type="common">Agaric fungus</name>
    <name type="synonym">Psathyrella marcescibilis</name>
    <dbReference type="NCBI Taxonomy" id="230819"/>
    <lineage>
        <taxon>Eukaryota</taxon>
        <taxon>Fungi</taxon>
        <taxon>Dikarya</taxon>
        <taxon>Basidiomycota</taxon>
        <taxon>Agaricomycotina</taxon>
        <taxon>Agaricomycetes</taxon>
        <taxon>Agaricomycetidae</taxon>
        <taxon>Agaricales</taxon>
        <taxon>Agaricineae</taxon>
        <taxon>Psathyrellaceae</taxon>
        <taxon>Coprinopsis</taxon>
    </lineage>
</organism>
<evidence type="ECO:0000256" key="2">
    <source>
        <dbReference type="ARBA" id="ARBA00022729"/>
    </source>
</evidence>
<evidence type="ECO:0000256" key="4">
    <source>
        <dbReference type="ARBA" id="ARBA00023157"/>
    </source>
</evidence>
<keyword evidence="4" id="KW-1015">Disulfide bond</keyword>
<dbReference type="PANTHER" id="PTHR12630">
    <property type="entry name" value="N-LINKED OLIGOSACCHARIDE PROCESSING"/>
    <property type="match status" value="1"/>
</dbReference>
<feature type="signal peptide" evidence="7">
    <location>
        <begin position="1"/>
        <end position="16"/>
    </location>
</feature>
<dbReference type="OrthoDB" id="28322at2759"/>
<name>A0A5C3L768_COPMA</name>
<dbReference type="PANTHER" id="PTHR12630:SF1">
    <property type="entry name" value="GLUCOSIDASE 2 SUBUNIT BETA"/>
    <property type="match status" value="1"/>
</dbReference>
<dbReference type="SUPFAM" id="SSF50911">
    <property type="entry name" value="Mannose 6-phosphate receptor domain"/>
    <property type="match status" value="1"/>
</dbReference>
<accession>A0A5C3L768</accession>
<evidence type="ECO:0000256" key="1">
    <source>
        <dbReference type="ARBA" id="ARBA00022387"/>
    </source>
</evidence>
<dbReference type="InterPro" id="IPR036607">
    <property type="entry name" value="PRKCSH"/>
</dbReference>
<dbReference type="InterPro" id="IPR028146">
    <property type="entry name" value="PRKCSH_N"/>
</dbReference>
<dbReference type="GO" id="GO:0017177">
    <property type="term" value="C:glucosidase II complex"/>
    <property type="evidence" value="ECO:0007669"/>
    <property type="project" value="TreeGrafter"/>
</dbReference>
<evidence type="ECO:0000256" key="6">
    <source>
        <dbReference type="SAM" id="MobiDB-lite"/>
    </source>
</evidence>
<evidence type="ECO:0000313" key="9">
    <source>
        <dbReference type="EMBL" id="TFK28627.1"/>
    </source>
</evidence>
<keyword evidence="10" id="KW-1185">Reference proteome</keyword>
<evidence type="ECO:0000256" key="3">
    <source>
        <dbReference type="ARBA" id="ARBA00022824"/>
    </source>
</evidence>
<evidence type="ECO:0000313" key="10">
    <source>
        <dbReference type="Proteomes" id="UP000307440"/>
    </source>
</evidence>
<feature type="chain" id="PRO_5022755308" description="Glucosidase 2 subunit beta" evidence="7">
    <location>
        <begin position="17"/>
        <end position="550"/>
    </location>
</feature>
<protein>
    <recommendedName>
        <fullName evidence="1">Glucosidase 2 subunit beta</fullName>
    </recommendedName>
</protein>
<evidence type="ECO:0000256" key="7">
    <source>
        <dbReference type="SAM" id="SignalP"/>
    </source>
</evidence>
<keyword evidence="3" id="KW-0256">Endoplasmic reticulum</keyword>
<feature type="compositionally biased region" description="Acidic residues" evidence="6">
    <location>
        <begin position="278"/>
        <end position="298"/>
    </location>
</feature>
<dbReference type="STRING" id="230819.A0A5C3L768"/>
<evidence type="ECO:0000259" key="8">
    <source>
        <dbReference type="PROSITE" id="PS51914"/>
    </source>
</evidence>